<dbReference type="PANTHER" id="PTHR12697">
    <property type="entry name" value="PBS LYASE HEAT-LIKE PROTEIN"/>
    <property type="match status" value="1"/>
</dbReference>
<dbReference type="GO" id="GO:0016491">
    <property type="term" value="F:oxidoreductase activity"/>
    <property type="evidence" value="ECO:0007669"/>
    <property type="project" value="TreeGrafter"/>
</dbReference>
<dbReference type="OrthoDB" id="278248at2"/>
<dbReference type="RefSeq" id="WP_136495756.1">
    <property type="nucleotide sequence ID" value="NZ_CP046052.1"/>
</dbReference>
<dbReference type="AlphaFoldDB" id="A0A6B8KAU7"/>
<dbReference type="InterPro" id="IPR011989">
    <property type="entry name" value="ARM-like"/>
</dbReference>
<keyword evidence="2" id="KW-1185">Reference proteome</keyword>
<name>A0A6B8KAU7_9HYPH</name>
<dbReference type="KEGG" id="mhey:H2LOC_007070"/>
<evidence type="ECO:0000313" key="2">
    <source>
        <dbReference type="Proteomes" id="UP000309061"/>
    </source>
</evidence>
<dbReference type="PANTHER" id="PTHR12697:SF5">
    <property type="entry name" value="DEOXYHYPUSINE HYDROXYLASE"/>
    <property type="match status" value="1"/>
</dbReference>
<dbReference type="Proteomes" id="UP000309061">
    <property type="component" value="Chromosome"/>
</dbReference>
<sequence length="269" mass="29520">MTDSPDIHALFERTLTSSGDDEDDEAWAAVRELRLLGSREVFDIAVQWLHDKDPLRRQRGADVLAQMGVGRERRSAFPIEARDALVVLLARETEAEPIASAIFALGHIGDLAGVAQTRRFAAHDRQLVRYAVAFALGSCADDPANIAILMQLMRDEDEVVRDWATFSLGERGDADSEEIRNALVERLGDSFFDARLEAIMGLAKRGDPRALPALLEDLLHPDGETRGAVSAACRLLGLEDAPKEWRGADYAAALEKKFGSQALKESSPD</sequence>
<gene>
    <name evidence="1" type="ORF">H2LOC_007070</name>
</gene>
<proteinExistence type="predicted"/>
<dbReference type="InterPro" id="IPR016024">
    <property type="entry name" value="ARM-type_fold"/>
</dbReference>
<organism evidence="1 2">
    <name type="scientific">Methylocystis heyeri</name>
    <dbReference type="NCBI Taxonomy" id="391905"/>
    <lineage>
        <taxon>Bacteria</taxon>
        <taxon>Pseudomonadati</taxon>
        <taxon>Pseudomonadota</taxon>
        <taxon>Alphaproteobacteria</taxon>
        <taxon>Hyphomicrobiales</taxon>
        <taxon>Methylocystaceae</taxon>
        <taxon>Methylocystis</taxon>
    </lineage>
</organism>
<dbReference type="EMBL" id="CP046052">
    <property type="protein sequence ID" value="QGM45474.1"/>
    <property type="molecule type" value="Genomic_DNA"/>
</dbReference>
<dbReference type="InterPro" id="IPR004155">
    <property type="entry name" value="PBS_lyase_HEAT"/>
</dbReference>
<reference evidence="1 2" key="1">
    <citation type="submission" date="2019-11" db="EMBL/GenBank/DDBJ databases">
        <title>The genome sequence of Methylocystis heyeri.</title>
        <authorList>
            <person name="Oshkin I.Y."/>
            <person name="Miroshnikov K."/>
            <person name="Dedysh S.N."/>
        </authorList>
    </citation>
    <scope>NUCLEOTIDE SEQUENCE [LARGE SCALE GENOMIC DNA]</scope>
    <source>
        <strain evidence="1 2">H2</strain>
    </source>
</reference>
<evidence type="ECO:0008006" key="3">
    <source>
        <dbReference type="Google" id="ProtNLM"/>
    </source>
</evidence>
<dbReference type="Gene3D" id="1.25.10.10">
    <property type="entry name" value="Leucine-rich Repeat Variant"/>
    <property type="match status" value="1"/>
</dbReference>
<accession>A0A6B8KAU7</accession>
<dbReference type="SMART" id="SM00567">
    <property type="entry name" value="EZ_HEAT"/>
    <property type="match status" value="3"/>
</dbReference>
<evidence type="ECO:0000313" key="1">
    <source>
        <dbReference type="EMBL" id="QGM45474.1"/>
    </source>
</evidence>
<protein>
    <recommendedName>
        <fullName evidence="3">HEAT repeat domain-containing protein</fullName>
    </recommendedName>
</protein>
<dbReference type="Pfam" id="PF13646">
    <property type="entry name" value="HEAT_2"/>
    <property type="match status" value="1"/>
</dbReference>
<dbReference type="SUPFAM" id="SSF48371">
    <property type="entry name" value="ARM repeat"/>
    <property type="match status" value="1"/>
</dbReference>